<evidence type="ECO:0000256" key="2">
    <source>
        <dbReference type="ARBA" id="ARBA00022679"/>
    </source>
</evidence>
<dbReference type="InterPro" id="IPR012967">
    <property type="entry name" value="COMT_dimerisation"/>
</dbReference>
<dbReference type="InterPro" id="IPR016461">
    <property type="entry name" value="COMT-like"/>
</dbReference>
<dbReference type="PANTHER" id="PTHR43712">
    <property type="entry name" value="PUTATIVE (AFU_ORTHOLOGUE AFUA_4G14580)-RELATED"/>
    <property type="match status" value="1"/>
</dbReference>
<accession>A0A7Z0BIN9</accession>
<evidence type="ECO:0000256" key="3">
    <source>
        <dbReference type="ARBA" id="ARBA00022691"/>
    </source>
</evidence>
<keyword evidence="2" id="KW-0808">Transferase</keyword>
<comment type="caution">
    <text evidence="7">The sequence shown here is derived from an EMBL/GenBank/DDBJ whole genome shotgun (WGS) entry which is preliminary data.</text>
</comment>
<sequence length="329" mass="35525">MDTNTATSHNTAMRRTIMGFIVSRAVCAVTRAGVPDLLADGPRDVAELAAASGTDPGALGRFLRVLSAEGILIEPEPGVYALSAAGNLLRADVPGSLRHFTELMSAEAYLVWEAAEESLRSGGSAFPSMFGRPYFTWLTEQPEAAERFDRAQAGLVELRLLPLLEWDWSEVNSVVDVGGGDGALLRKVLAAHPHLSGTLLDLPHVVENVQGDGLVRVSGNFLEEVPKGADVYVLSQILHDWDDSDAVRILRTCREAVPAHGRLLVVEQILRDDGVPDPALLLDLHMLVLLGGRERAEPEWERLFAAGGFTLTSTRTGPRSALLEARPSE</sequence>
<dbReference type="SUPFAM" id="SSF46785">
    <property type="entry name" value="Winged helix' DNA-binding domain"/>
    <property type="match status" value="1"/>
</dbReference>
<dbReference type="InterPro" id="IPR029063">
    <property type="entry name" value="SAM-dependent_MTases_sf"/>
</dbReference>
<dbReference type="GO" id="GO:0046983">
    <property type="term" value="F:protein dimerization activity"/>
    <property type="evidence" value="ECO:0007669"/>
    <property type="project" value="InterPro"/>
</dbReference>
<dbReference type="PANTHER" id="PTHR43712:SF2">
    <property type="entry name" value="O-METHYLTRANSFERASE CICE"/>
    <property type="match status" value="1"/>
</dbReference>
<dbReference type="SUPFAM" id="SSF53335">
    <property type="entry name" value="S-adenosyl-L-methionine-dependent methyltransferases"/>
    <property type="match status" value="1"/>
</dbReference>
<evidence type="ECO:0000313" key="7">
    <source>
        <dbReference type="EMBL" id="NYH52908.1"/>
    </source>
</evidence>
<dbReference type="Pfam" id="PF08100">
    <property type="entry name" value="Dimerisation"/>
    <property type="match status" value="1"/>
</dbReference>
<dbReference type="InterPro" id="IPR001077">
    <property type="entry name" value="COMT_C"/>
</dbReference>
<protein>
    <recommendedName>
        <fullName evidence="9">Methyltransferase</fullName>
    </recommendedName>
</protein>
<evidence type="ECO:0000259" key="5">
    <source>
        <dbReference type="Pfam" id="PF00891"/>
    </source>
</evidence>
<dbReference type="GO" id="GO:0008171">
    <property type="term" value="F:O-methyltransferase activity"/>
    <property type="evidence" value="ECO:0007669"/>
    <property type="project" value="InterPro"/>
</dbReference>
<keyword evidence="1" id="KW-0489">Methyltransferase</keyword>
<keyword evidence="3" id="KW-0949">S-adenosyl-L-methionine</keyword>
<evidence type="ECO:0000313" key="8">
    <source>
        <dbReference type="Proteomes" id="UP000584931"/>
    </source>
</evidence>
<evidence type="ECO:0008006" key="9">
    <source>
        <dbReference type="Google" id="ProtNLM"/>
    </source>
</evidence>
<dbReference type="Gene3D" id="3.40.50.150">
    <property type="entry name" value="Vaccinia Virus protein VP39"/>
    <property type="match status" value="1"/>
</dbReference>
<dbReference type="EMBL" id="JACCHL010000001">
    <property type="protein sequence ID" value="NYH52908.1"/>
    <property type="molecule type" value="Genomic_DNA"/>
</dbReference>
<dbReference type="PIRSF" id="PIRSF005739">
    <property type="entry name" value="O-mtase"/>
    <property type="match status" value="1"/>
</dbReference>
<evidence type="ECO:0000256" key="4">
    <source>
        <dbReference type="PIRSR" id="PIRSR005739-1"/>
    </source>
</evidence>
<feature type="domain" description="O-methyltransferase C-terminal" evidence="5">
    <location>
        <begin position="112"/>
        <end position="309"/>
    </location>
</feature>
<dbReference type="Gene3D" id="1.10.10.10">
    <property type="entry name" value="Winged helix-like DNA-binding domain superfamily/Winged helix DNA-binding domain"/>
    <property type="match status" value="1"/>
</dbReference>
<evidence type="ECO:0000259" key="6">
    <source>
        <dbReference type="Pfam" id="PF08100"/>
    </source>
</evidence>
<dbReference type="InterPro" id="IPR036390">
    <property type="entry name" value="WH_DNA-bd_sf"/>
</dbReference>
<dbReference type="InterPro" id="IPR036388">
    <property type="entry name" value="WH-like_DNA-bd_sf"/>
</dbReference>
<dbReference type="Proteomes" id="UP000584931">
    <property type="component" value="Unassembled WGS sequence"/>
</dbReference>
<dbReference type="PROSITE" id="PS51683">
    <property type="entry name" value="SAM_OMT_II"/>
    <property type="match status" value="1"/>
</dbReference>
<dbReference type="AlphaFoldDB" id="A0A7Z0BIN9"/>
<name>A0A7Z0BIN9_9ACTN</name>
<feature type="domain" description="O-methyltransferase dimerisation" evidence="6">
    <location>
        <begin position="16"/>
        <end position="89"/>
    </location>
</feature>
<dbReference type="Pfam" id="PF00891">
    <property type="entry name" value="Methyltransf_2"/>
    <property type="match status" value="1"/>
</dbReference>
<feature type="active site" description="Proton acceptor" evidence="4">
    <location>
        <position position="239"/>
    </location>
</feature>
<dbReference type="RefSeq" id="WP_218908708.1">
    <property type="nucleotide sequence ID" value="NZ_JACCHL010000001.1"/>
</dbReference>
<dbReference type="Gene3D" id="1.10.287.1350">
    <property type="match status" value="1"/>
</dbReference>
<proteinExistence type="predicted"/>
<dbReference type="GO" id="GO:0032259">
    <property type="term" value="P:methylation"/>
    <property type="evidence" value="ECO:0007669"/>
    <property type="project" value="UniProtKB-KW"/>
</dbReference>
<evidence type="ECO:0000256" key="1">
    <source>
        <dbReference type="ARBA" id="ARBA00022603"/>
    </source>
</evidence>
<gene>
    <name evidence="7" type="ORF">HNR06_002497</name>
</gene>
<reference evidence="7 8" key="1">
    <citation type="submission" date="2020-07" db="EMBL/GenBank/DDBJ databases">
        <title>Sequencing the genomes of 1000 actinobacteria strains.</title>
        <authorList>
            <person name="Klenk H.-P."/>
        </authorList>
    </citation>
    <scope>NUCLEOTIDE SEQUENCE [LARGE SCALE GENOMIC DNA]</scope>
    <source>
        <strain evidence="7 8">DSM 45278</strain>
    </source>
</reference>
<organism evidence="7 8">
    <name type="scientific">Nocardiopsis sinuspersici</name>
    <dbReference type="NCBI Taxonomy" id="501010"/>
    <lineage>
        <taxon>Bacteria</taxon>
        <taxon>Bacillati</taxon>
        <taxon>Actinomycetota</taxon>
        <taxon>Actinomycetes</taxon>
        <taxon>Streptosporangiales</taxon>
        <taxon>Nocardiopsidaceae</taxon>
        <taxon>Nocardiopsis</taxon>
    </lineage>
</organism>